<feature type="domain" description="GGDEF" evidence="1">
    <location>
        <begin position="1"/>
        <end position="58"/>
    </location>
</feature>
<keyword evidence="3" id="KW-1185">Reference proteome</keyword>
<evidence type="ECO:0000313" key="3">
    <source>
        <dbReference type="Proteomes" id="UP000463883"/>
    </source>
</evidence>
<dbReference type="PANTHER" id="PTHR46663">
    <property type="entry name" value="DIGUANYLATE CYCLASE DGCT-RELATED"/>
    <property type="match status" value="1"/>
</dbReference>
<name>A0A6P1MGH2_9FIRM</name>
<dbReference type="Pfam" id="PF00990">
    <property type="entry name" value="GGDEF"/>
    <property type="match status" value="1"/>
</dbReference>
<gene>
    <name evidence="2" type="ORF">Ami3637_11800</name>
</gene>
<reference evidence="2 3" key="1">
    <citation type="submission" date="2020-01" db="EMBL/GenBank/DDBJ databases">
        <title>Genomic analysis of Aminipila sp. CBA3637.</title>
        <authorList>
            <person name="Kim Y.B."/>
            <person name="Roh S.W."/>
        </authorList>
    </citation>
    <scope>NUCLEOTIDE SEQUENCE [LARGE SCALE GENOMIC DNA]</scope>
    <source>
        <strain evidence="2 3">CBA3637</strain>
    </source>
</reference>
<sequence>MLKIQFTDKGKRVKVFSSMGIAFFPEHGNDFNELYRKADTAQYQSKNNGKNKIKIYEK</sequence>
<dbReference type="KEGG" id="amic:Ami3637_11800"/>
<dbReference type="InterPro" id="IPR043128">
    <property type="entry name" value="Rev_trsase/Diguanyl_cyclase"/>
</dbReference>
<dbReference type="Proteomes" id="UP000463883">
    <property type="component" value="Chromosome"/>
</dbReference>
<dbReference type="InterPro" id="IPR052163">
    <property type="entry name" value="DGC-Regulatory_Protein"/>
</dbReference>
<dbReference type="InterPro" id="IPR029787">
    <property type="entry name" value="Nucleotide_cyclase"/>
</dbReference>
<organism evidence="2 3">
    <name type="scientific">Aminipila terrae</name>
    <dbReference type="NCBI Taxonomy" id="2697030"/>
    <lineage>
        <taxon>Bacteria</taxon>
        <taxon>Bacillati</taxon>
        <taxon>Bacillota</taxon>
        <taxon>Clostridia</taxon>
        <taxon>Peptostreptococcales</taxon>
        <taxon>Anaerovoracaceae</taxon>
        <taxon>Aminipila</taxon>
    </lineage>
</organism>
<dbReference type="SUPFAM" id="SSF55073">
    <property type="entry name" value="Nucleotide cyclase"/>
    <property type="match status" value="1"/>
</dbReference>
<accession>A0A6P1MGH2</accession>
<evidence type="ECO:0000259" key="1">
    <source>
        <dbReference type="PROSITE" id="PS50887"/>
    </source>
</evidence>
<dbReference type="PROSITE" id="PS50887">
    <property type="entry name" value="GGDEF"/>
    <property type="match status" value="1"/>
</dbReference>
<dbReference type="PANTHER" id="PTHR46663:SF2">
    <property type="entry name" value="GGDEF DOMAIN-CONTAINING PROTEIN"/>
    <property type="match status" value="1"/>
</dbReference>
<dbReference type="InterPro" id="IPR000160">
    <property type="entry name" value="GGDEF_dom"/>
</dbReference>
<dbReference type="EMBL" id="CP047591">
    <property type="protein sequence ID" value="QHI72997.1"/>
    <property type="molecule type" value="Genomic_DNA"/>
</dbReference>
<dbReference type="RefSeq" id="WP_162362764.1">
    <property type="nucleotide sequence ID" value="NZ_CP047591.1"/>
</dbReference>
<dbReference type="Gene3D" id="3.30.70.270">
    <property type="match status" value="1"/>
</dbReference>
<protein>
    <submittedName>
        <fullName evidence="2">Diguanylate cyclase</fullName>
    </submittedName>
</protein>
<evidence type="ECO:0000313" key="2">
    <source>
        <dbReference type="EMBL" id="QHI72997.1"/>
    </source>
</evidence>
<dbReference type="AlphaFoldDB" id="A0A6P1MGH2"/>
<proteinExistence type="predicted"/>